<evidence type="ECO:0000256" key="3">
    <source>
        <dbReference type="ARBA" id="ARBA00022475"/>
    </source>
</evidence>
<feature type="transmembrane region" description="Helical" evidence="7">
    <location>
        <begin position="315"/>
        <end position="335"/>
    </location>
</feature>
<dbReference type="RefSeq" id="WP_090221688.1">
    <property type="nucleotide sequence ID" value="NZ_CP026721.1"/>
</dbReference>
<evidence type="ECO:0000313" key="9">
    <source>
        <dbReference type="EMBL" id="QAV33348.1"/>
    </source>
</evidence>
<dbReference type="SUPFAM" id="SSF103473">
    <property type="entry name" value="MFS general substrate transporter"/>
    <property type="match status" value="1"/>
</dbReference>
<keyword evidence="5 7" id="KW-1133">Transmembrane helix</keyword>
<dbReference type="InterPro" id="IPR020846">
    <property type="entry name" value="MFS_dom"/>
</dbReference>
<evidence type="ECO:0000256" key="1">
    <source>
        <dbReference type="ARBA" id="ARBA00004651"/>
    </source>
</evidence>
<keyword evidence="3" id="KW-1003">Cell membrane</keyword>
<evidence type="ECO:0000256" key="5">
    <source>
        <dbReference type="ARBA" id="ARBA00022989"/>
    </source>
</evidence>
<dbReference type="CDD" id="cd06173">
    <property type="entry name" value="MFS_MefA_like"/>
    <property type="match status" value="1"/>
</dbReference>
<dbReference type="Proteomes" id="UP000288947">
    <property type="component" value="Chromosome"/>
</dbReference>
<accession>A0ABX5QST3</accession>
<name>A0ABX5QST3_9BACT</name>
<feature type="transmembrane region" description="Helical" evidence="7">
    <location>
        <begin position="21"/>
        <end position="39"/>
    </location>
</feature>
<dbReference type="PANTHER" id="PTHR43266:SF9">
    <property type="entry name" value="PERMEASE, MAJOR FACILITATOR SUPERFAMILY-RELATED"/>
    <property type="match status" value="1"/>
</dbReference>
<reference evidence="9 10" key="1">
    <citation type="submission" date="2018-01" db="EMBL/GenBank/DDBJ databases">
        <title>The whole genome sequencing and assembly of Fervidobacterium changbaicum CBS-1 strain.</title>
        <authorList>
            <person name="Kim J.-Y."/>
            <person name="Park M.-K."/>
            <person name="Yi H."/>
            <person name="Bahn Y.-S."/>
            <person name="Kim J.F."/>
            <person name="Lee D.-W."/>
        </authorList>
    </citation>
    <scope>NUCLEOTIDE SEQUENCE [LARGE SCALE GENOMIC DNA]</scope>
    <source>
        <strain evidence="9 10">CBS-1</strain>
    </source>
</reference>
<feature type="transmembrane region" description="Helical" evidence="7">
    <location>
        <begin position="45"/>
        <end position="70"/>
    </location>
</feature>
<dbReference type="EMBL" id="CP026721">
    <property type="protein sequence ID" value="QAV33348.1"/>
    <property type="molecule type" value="Genomic_DNA"/>
</dbReference>
<feature type="transmembrane region" description="Helical" evidence="7">
    <location>
        <begin position="291"/>
        <end position="309"/>
    </location>
</feature>
<keyword evidence="4 7" id="KW-0812">Transmembrane</keyword>
<evidence type="ECO:0000313" key="10">
    <source>
        <dbReference type="Proteomes" id="UP000288947"/>
    </source>
</evidence>
<feature type="transmembrane region" description="Helical" evidence="7">
    <location>
        <begin position="220"/>
        <end position="245"/>
    </location>
</feature>
<dbReference type="Gene3D" id="1.20.1250.20">
    <property type="entry name" value="MFS general substrate transporter like domains"/>
    <property type="match status" value="1"/>
</dbReference>
<dbReference type="InterPro" id="IPR011701">
    <property type="entry name" value="MFS"/>
</dbReference>
<evidence type="ECO:0000256" key="4">
    <source>
        <dbReference type="ARBA" id="ARBA00022692"/>
    </source>
</evidence>
<comment type="subcellular location">
    <subcellularLocation>
        <location evidence="1">Cell membrane</location>
        <topology evidence="1">Multi-pass membrane protein</topology>
    </subcellularLocation>
</comment>
<keyword evidence="2" id="KW-0813">Transport</keyword>
<feature type="transmembrane region" description="Helical" evidence="7">
    <location>
        <begin position="257"/>
        <end position="279"/>
    </location>
</feature>
<evidence type="ECO:0000256" key="6">
    <source>
        <dbReference type="ARBA" id="ARBA00023136"/>
    </source>
</evidence>
<dbReference type="PROSITE" id="PS50850">
    <property type="entry name" value="MFS"/>
    <property type="match status" value="1"/>
</dbReference>
<evidence type="ECO:0000256" key="2">
    <source>
        <dbReference type="ARBA" id="ARBA00022448"/>
    </source>
</evidence>
<gene>
    <name evidence="9" type="ORF">CBS1_06195</name>
</gene>
<protein>
    <submittedName>
        <fullName evidence="9">MFS transporter</fullName>
    </submittedName>
</protein>
<dbReference type="Pfam" id="PF07690">
    <property type="entry name" value="MFS_1"/>
    <property type="match status" value="1"/>
</dbReference>
<keyword evidence="10" id="KW-1185">Reference proteome</keyword>
<feature type="domain" description="Major facilitator superfamily (MFS) profile" evidence="8">
    <location>
        <begin position="12"/>
        <end position="406"/>
    </location>
</feature>
<keyword evidence="6 7" id="KW-0472">Membrane</keyword>
<feature type="transmembrane region" description="Helical" evidence="7">
    <location>
        <begin position="102"/>
        <end position="121"/>
    </location>
</feature>
<evidence type="ECO:0000256" key="7">
    <source>
        <dbReference type="SAM" id="Phobius"/>
    </source>
</evidence>
<feature type="transmembrane region" description="Helical" evidence="7">
    <location>
        <begin position="355"/>
        <end position="378"/>
    </location>
</feature>
<feature type="transmembrane region" description="Helical" evidence="7">
    <location>
        <begin position="384"/>
        <end position="403"/>
    </location>
</feature>
<organism evidence="9 10">
    <name type="scientific">Fervidobacterium changbaicum</name>
    <dbReference type="NCBI Taxonomy" id="310769"/>
    <lineage>
        <taxon>Bacteria</taxon>
        <taxon>Thermotogati</taxon>
        <taxon>Thermotogota</taxon>
        <taxon>Thermotogae</taxon>
        <taxon>Thermotogales</taxon>
        <taxon>Fervidobacteriaceae</taxon>
        <taxon>Fervidobacterium</taxon>
    </lineage>
</organism>
<dbReference type="PANTHER" id="PTHR43266">
    <property type="entry name" value="MACROLIDE-EFFLUX PROTEIN"/>
    <property type="match status" value="1"/>
</dbReference>
<evidence type="ECO:0000259" key="8">
    <source>
        <dbReference type="PROSITE" id="PS50850"/>
    </source>
</evidence>
<feature type="transmembrane region" description="Helical" evidence="7">
    <location>
        <begin position="172"/>
        <end position="192"/>
    </location>
</feature>
<sequence>MGEDIYRYERRNLALIVTGRFESLLGAAALLVAMPLYILDKTNSGMMMSIFTILGILSRLITTPIGGVLGDRINRKAIMVLLDELRGILLFATWLIAINNKLSVAVLLVFRAILSFLDGLFDGPTSAMFGDVVRKENMKRATSLNALANSGANIIGPIVGSMLYGYYGLSNVLLLTALLYILSGISEMFIIYKHVPRDSKIKFLSEISEGIKFVFTRRGLTFLFTFAIVINFLMSPLFSVAFPYIVRSVLKFSPTQFGTLEVFATVGALVGNFAIMFFLHKLSSKTLISSGLMLEQFLMVVLSIIIMPYFHLDNIAIYIVFAVVIFTTTFLNVLVNVPIISNLQILVPSQLRSRVFSILTLFAMGSTPISSALYGYLLDKVNPFWLFFAVNVISTVVIIAFLLNAPEDAYDPNLANHEA</sequence>
<proteinExistence type="predicted"/>
<dbReference type="InterPro" id="IPR036259">
    <property type="entry name" value="MFS_trans_sf"/>
</dbReference>